<dbReference type="GO" id="GO:0042274">
    <property type="term" value="P:ribosomal small subunit biogenesis"/>
    <property type="evidence" value="ECO:0007669"/>
    <property type="project" value="TreeGrafter"/>
</dbReference>
<keyword evidence="7" id="KW-1185">Reference proteome</keyword>
<dbReference type="Pfam" id="PF01251">
    <property type="entry name" value="Ribosomal_S7e"/>
    <property type="match status" value="1"/>
</dbReference>
<keyword evidence="5" id="KW-1133">Transmembrane helix</keyword>
<dbReference type="GO" id="GO:0003735">
    <property type="term" value="F:structural constituent of ribosome"/>
    <property type="evidence" value="ECO:0007669"/>
    <property type="project" value="InterPro"/>
</dbReference>
<gene>
    <name evidence="6" type="ORF">Godav_028635</name>
</gene>
<evidence type="ECO:0000256" key="5">
    <source>
        <dbReference type="SAM" id="Phobius"/>
    </source>
</evidence>
<dbReference type="Proteomes" id="UP000593561">
    <property type="component" value="Unassembled WGS sequence"/>
</dbReference>
<evidence type="ECO:0000313" key="6">
    <source>
        <dbReference type="EMBL" id="MBA0619470.1"/>
    </source>
</evidence>
<evidence type="ECO:0000256" key="3">
    <source>
        <dbReference type="ARBA" id="ARBA00023274"/>
    </source>
</evidence>
<dbReference type="GO" id="GO:0032040">
    <property type="term" value="C:small-subunit processome"/>
    <property type="evidence" value="ECO:0007669"/>
    <property type="project" value="TreeGrafter"/>
</dbReference>
<dbReference type="PANTHER" id="PTHR11278:SF0">
    <property type="entry name" value="SMALL RIBOSOMAL SUBUNIT PROTEIN ES7"/>
    <property type="match status" value="1"/>
</dbReference>
<evidence type="ECO:0000313" key="7">
    <source>
        <dbReference type="Proteomes" id="UP000593561"/>
    </source>
</evidence>
<dbReference type="AlphaFoldDB" id="A0A7J8S0Z5"/>
<evidence type="ECO:0000256" key="1">
    <source>
        <dbReference type="ARBA" id="ARBA00007820"/>
    </source>
</evidence>
<protein>
    <recommendedName>
        <fullName evidence="4">40S ribosomal protein S7</fullName>
    </recommendedName>
</protein>
<dbReference type="GO" id="GO:0030686">
    <property type="term" value="C:90S preribosome"/>
    <property type="evidence" value="ECO:0007669"/>
    <property type="project" value="TreeGrafter"/>
</dbReference>
<sequence>MENLSGRALYKKPFRLWKGNHTTIASFNTTRSYLAGRLNLCCIGSCMLLLAVVVLANGRILRPPKKGSAFQPPRTRAITGVHGALLEDRVHPAEIVGKRT</sequence>
<dbReference type="GO" id="GO:0006412">
    <property type="term" value="P:translation"/>
    <property type="evidence" value="ECO:0007669"/>
    <property type="project" value="InterPro"/>
</dbReference>
<dbReference type="EMBL" id="JABFAC010000007">
    <property type="protein sequence ID" value="MBA0619470.1"/>
    <property type="molecule type" value="Genomic_DNA"/>
</dbReference>
<accession>A0A7J8S0Z5</accession>
<comment type="similarity">
    <text evidence="1 4">Belongs to the eukaryotic ribosomal protein eS7 family.</text>
</comment>
<reference evidence="6 7" key="1">
    <citation type="journal article" date="2019" name="Genome Biol. Evol.">
        <title>Insights into the evolution of the New World diploid cottons (Gossypium, subgenus Houzingenia) based on genome sequencing.</title>
        <authorList>
            <person name="Grover C.E."/>
            <person name="Arick M.A. 2nd"/>
            <person name="Thrash A."/>
            <person name="Conover J.L."/>
            <person name="Sanders W.S."/>
            <person name="Peterson D.G."/>
            <person name="Frelichowski J.E."/>
            <person name="Scheffler J.A."/>
            <person name="Scheffler B.E."/>
            <person name="Wendel J.F."/>
        </authorList>
    </citation>
    <scope>NUCLEOTIDE SEQUENCE [LARGE SCALE GENOMIC DNA]</scope>
    <source>
        <strain evidence="6">27</strain>
        <tissue evidence="6">Leaf</tissue>
    </source>
</reference>
<comment type="caution">
    <text evidence="6">The sequence shown here is derived from an EMBL/GenBank/DDBJ whole genome shotgun (WGS) entry which is preliminary data.</text>
</comment>
<feature type="transmembrane region" description="Helical" evidence="5">
    <location>
        <begin position="36"/>
        <end position="56"/>
    </location>
</feature>
<dbReference type="GO" id="GO:0022627">
    <property type="term" value="C:cytosolic small ribosomal subunit"/>
    <property type="evidence" value="ECO:0007669"/>
    <property type="project" value="TreeGrafter"/>
</dbReference>
<dbReference type="GO" id="GO:0006364">
    <property type="term" value="P:rRNA processing"/>
    <property type="evidence" value="ECO:0007669"/>
    <property type="project" value="TreeGrafter"/>
</dbReference>
<keyword evidence="3 4" id="KW-0687">Ribonucleoprotein</keyword>
<name>A0A7J8S0Z5_GOSDV</name>
<proteinExistence type="inferred from homology"/>
<evidence type="ECO:0000256" key="4">
    <source>
        <dbReference type="RuleBase" id="RU364105"/>
    </source>
</evidence>
<dbReference type="InterPro" id="IPR000554">
    <property type="entry name" value="Ribosomal_eS7"/>
</dbReference>
<keyword evidence="2 4" id="KW-0689">Ribosomal protein</keyword>
<keyword evidence="5" id="KW-0472">Membrane</keyword>
<keyword evidence="5" id="KW-0812">Transmembrane</keyword>
<organism evidence="6 7">
    <name type="scientific">Gossypium davidsonii</name>
    <name type="common">Davidson's cotton</name>
    <name type="synonym">Gossypium klotzschianum subsp. davidsonii</name>
    <dbReference type="NCBI Taxonomy" id="34287"/>
    <lineage>
        <taxon>Eukaryota</taxon>
        <taxon>Viridiplantae</taxon>
        <taxon>Streptophyta</taxon>
        <taxon>Embryophyta</taxon>
        <taxon>Tracheophyta</taxon>
        <taxon>Spermatophyta</taxon>
        <taxon>Magnoliopsida</taxon>
        <taxon>eudicotyledons</taxon>
        <taxon>Gunneridae</taxon>
        <taxon>Pentapetalae</taxon>
        <taxon>rosids</taxon>
        <taxon>malvids</taxon>
        <taxon>Malvales</taxon>
        <taxon>Malvaceae</taxon>
        <taxon>Malvoideae</taxon>
        <taxon>Gossypium</taxon>
    </lineage>
</organism>
<dbReference type="PANTHER" id="PTHR11278">
    <property type="entry name" value="40S RIBOSOMAL PROTEIN S7"/>
    <property type="match status" value="1"/>
</dbReference>
<evidence type="ECO:0000256" key="2">
    <source>
        <dbReference type="ARBA" id="ARBA00022980"/>
    </source>
</evidence>